<dbReference type="Gene3D" id="2.60.40.10">
    <property type="entry name" value="Immunoglobulins"/>
    <property type="match status" value="1"/>
</dbReference>
<dbReference type="InterPro" id="IPR036116">
    <property type="entry name" value="FN3_sf"/>
</dbReference>
<dbReference type="GO" id="GO:0007156">
    <property type="term" value="P:homophilic cell adhesion via plasma membrane adhesion molecules"/>
    <property type="evidence" value="ECO:0007669"/>
    <property type="project" value="InterPro"/>
</dbReference>
<feature type="signal peptide" evidence="1">
    <location>
        <begin position="1"/>
        <end position="24"/>
    </location>
</feature>
<name>A0A5R9Q7N7_9GAMM</name>
<dbReference type="OrthoDB" id="5904383at2"/>
<dbReference type="InterPro" id="IPR003961">
    <property type="entry name" value="FN3_dom"/>
</dbReference>
<sequence>MKKITQLFCLLLVTLILGCGSEKSSEQPIPNRSHSDGVQGTSFSKHIHPFSYKRMVKGNTFRKSRLVPADFMNSKAQINTPQSGDIIKGNITVTADQIEDEEGIKKVWLGFSQSDKAFLLCSENCTSPYQLFETGINPNNFNQSLGSIQLQIWVEDLQGNVSIAQSRQFNWLPEKVIMRESIREDDSVTLNWLASSSILRYNAYLSESPIDDLSDFILTEPNQRMISITNNSHVFGKLSARKNYYARVTGIDGSGESAFSENILISAQEVIFPRAVNDEFLIEQFESLSGNLLTNDQDNGLSPIILELTPLIAPEHGELNLFENGDFTYTPQNNFSGIDSFKYRIINPQGLTSEAIVTITIKQINTAPVALFNEFLVSANSEFRVISNALILNDIDFDGGQLSISTIPVKDVEHGTLLLDSSGSFSYTPEQGFIGEDSFTYQLQDGQGGEDTAEVKLTVVEEVNQPTHVSVNDVYLLNEDEVLIIDSPGILGNDIGENLESYNLSISQTTMNGVLELSVTGSFRYFPDENFYGSDYFIYEVENAEGVKTSAFVLLNISAVNDAPITQNDDITVSQNQSITIAVLENDYDVDSEIDRASLQIIEQATHGDVTLNLEAGTIEYKSATDFRGQDSFSYVVSDTEGLDSNPSTVYLDVTGPNKTPIAMNDSAVTQQDTSIEINILDNDTDIDGTIDLNTIKLLAEPQNGTATFSVELSRMIYTPKEGFHGTDVLTYSFKDNEGASSNEATVSITVTRVNKPPIAIDDTFDVDEGTALELNLLQNDSDTDGAINISTMEVIDAAQFGDLEVLSSGNVLYTNTDQSTALDSFTYRFKDNEGVFSNSATVTINILEVDTSPITQSDSTETFKNQSISLNVLNNDDFRGIAISESPLIIETQPSHGEVSIVNQTGEINYTPNFNFVGNDTLSYRAINSKGESSLPTSVTILINNKNYAPTIEALVVDITTEFNQGDMIATITASDPDNDDIVYTLSGESAALFTINNIGQVTIGDIETIIANGDAQYSVVTKVCDVIDPPLCAESTLTVNVEEILPIEIAVLNSEFANAGIASINLRASLEHHEVGKAITISDGSIFIASGIGHYDEVQGRNIHRAVVTKVTPFGDIDNSFAHEGVFETDLGIQVDGLPQNVVAQNLVFDDVNKFVYVSGYIDQVSSQDFFIMRLTEQGELDTSFANTGYFIVASDTDKKASSVSLILDSNVLIALINDTTSIDGADLTEARLIRFDLSNFSVSHSAVLIAEVGSEASGFTLLSDNKLMVFGNTQNSGNNLDIYLAKLNTADLSLDSNFQNAGYLQLDIANQNVDNRVKSMIVLPDNQLMLTGDHLTFAGDFSSPSKYSLFLLKMAQDGNLDTTFNELGYRIYAEEDLPTHDSDNDLLSLSAQGIDLKAVSDSIYVTINREIYSSNKAVQLMKVGLDGKIDANWSAPYSGVTVYDIEGIRSHGTLSTTSALVLYGHNHGNIGYNYFASQWLAKVSLTGGLDTEFGFQGQTTLNSSSSDEVVIASAKQSDGDLLLAGHALNWQNERVPYIYSLDFTGNVNQSFGDQGLSRLNFYSDANSTFLSVNDDDSLFLVGNESDSSAFISKLTSSGIPDNFYAHGNDVSYLPSSDFTAESIKPLYIHELASQEQLLLSDIYDGCITKSVGVYLSSTGSNLSDFTFEPPSGYECANTAFKIDEIKVTDTGIFGIGIDGQSYTSPRIVIVNVDSEGNLVPEFGEAGIAVIDVGALLGQNLSVNGYLLDSSGSFYIYGQLASSNFIAKVNNLGDLDVSFATNGIFNFSNYSDDLVTIKKVVFDSQNRLMLFSQSQTINAMYISRLRLDDLTDLLDLQFNESGFQLLDIDTADELIDVQYHNSNDSFLLVLQDTINKRISVAAIQITEQ</sequence>
<evidence type="ECO:0000259" key="3">
    <source>
        <dbReference type="PROSITE" id="PS50853"/>
    </source>
</evidence>
<evidence type="ECO:0000313" key="5">
    <source>
        <dbReference type="Proteomes" id="UP000309186"/>
    </source>
</evidence>
<gene>
    <name evidence="4" type="ORF">C1E24_03495</name>
</gene>
<evidence type="ECO:0008006" key="6">
    <source>
        <dbReference type="Google" id="ProtNLM"/>
    </source>
</evidence>
<dbReference type="InterPro" id="IPR013431">
    <property type="entry name" value="Delta_60_rpt"/>
</dbReference>
<dbReference type="PROSITE" id="PS50853">
    <property type="entry name" value="FN3"/>
    <property type="match status" value="1"/>
</dbReference>
<dbReference type="GO" id="GO:0016020">
    <property type="term" value="C:membrane"/>
    <property type="evidence" value="ECO:0007669"/>
    <property type="project" value="InterPro"/>
</dbReference>
<accession>A0A5R9Q7N7</accession>
<feature type="chain" id="PRO_5024383865" description="Fibronectin type-III domain-containing protein" evidence="1">
    <location>
        <begin position="25"/>
        <end position="1890"/>
    </location>
</feature>
<dbReference type="PROSITE" id="PS50268">
    <property type="entry name" value="CADHERIN_2"/>
    <property type="match status" value="1"/>
</dbReference>
<dbReference type="Pfam" id="PF17963">
    <property type="entry name" value="Big_9"/>
    <property type="match status" value="7"/>
</dbReference>
<dbReference type="NCBIfam" id="TIGR02608">
    <property type="entry name" value="delta_60_rpt"/>
    <property type="match status" value="3"/>
</dbReference>
<evidence type="ECO:0000256" key="1">
    <source>
        <dbReference type="SAM" id="SignalP"/>
    </source>
</evidence>
<dbReference type="Proteomes" id="UP000309186">
    <property type="component" value="Unassembled WGS sequence"/>
</dbReference>
<dbReference type="Pfam" id="PF17164">
    <property type="entry name" value="DUF5122"/>
    <property type="match status" value="2"/>
</dbReference>
<dbReference type="NCBIfam" id="NF012211">
    <property type="entry name" value="tand_rpt_95"/>
    <property type="match status" value="7"/>
</dbReference>
<dbReference type="InterPro" id="IPR013783">
    <property type="entry name" value="Ig-like_fold"/>
</dbReference>
<dbReference type="Gene3D" id="2.60.40.60">
    <property type="entry name" value="Cadherins"/>
    <property type="match status" value="1"/>
</dbReference>
<proteinExistence type="predicted"/>
<dbReference type="EMBL" id="PPSW01000006">
    <property type="protein sequence ID" value="TLX48526.1"/>
    <property type="molecule type" value="Genomic_DNA"/>
</dbReference>
<feature type="domain" description="Fibronectin type-III" evidence="3">
    <location>
        <begin position="172"/>
        <end position="270"/>
    </location>
</feature>
<dbReference type="InterPro" id="IPR002126">
    <property type="entry name" value="Cadherin-like_dom"/>
</dbReference>
<dbReference type="GO" id="GO:0005509">
    <property type="term" value="F:calcium ion binding"/>
    <property type="evidence" value="ECO:0007669"/>
    <property type="project" value="InterPro"/>
</dbReference>
<evidence type="ECO:0000313" key="4">
    <source>
        <dbReference type="EMBL" id="TLX48526.1"/>
    </source>
</evidence>
<dbReference type="Gene3D" id="2.60.40.2810">
    <property type="match status" value="1"/>
</dbReference>
<reference evidence="4 5" key="1">
    <citation type="submission" date="2018-01" db="EMBL/GenBank/DDBJ databases">
        <title>Co-occurrence of chitin degradation, pigmentation and bioactivity in marine Pseudoalteromonas.</title>
        <authorList>
            <person name="Paulsen S."/>
            <person name="Gram L."/>
            <person name="Machado H."/>
        </authorList>
    </citation>
    <scope>NUCLEOTIDE SEQUENCE [LARGE SCALE GENOMIC DNA]</scope>
    <source>
        <strain evidence="4 5">S3663</strain>
    </source>
</reference>
<dbReference type="PROSITE" id="PS51257">
    <property type="entry name" value="PROKAR_LIPOPROTEIN"/>
    <property type="match status" value="1"/>
</dbReference>
<comment type="caution">
    <text evidence="4">The sequence shown here is derived from an EMBL/GenBank/DDBJ whole genome shotgun (WGS) entry which is preliminary data.</text>
</comment>
<evidence type="ECO:0000259" key="2">
    <source>
        <dbReference type="PROSITE" id="PS50268"/>
    </source>
</evidence>
<dbReference type="CDD" id="cd11304">
    <property type="entry name" value="Cadherin_repeat"/>
    <property type="match status" value="1"/>
</dbReference>
<dbReference type="Gene3D" id="2.60.40.3440">
    <property type="match status" value="4"/>
</dbReference>
<organism evidence="4 5">
    <name type="scientific">Pseudoalteromonas phenolica</name>
    <dbReference type="NCBI Taxonomy" id="161398"/>
    <lineage>
        <taxon>Bacteria</taxon>
        <taxon>Pseudomonadati</taxon>
        <taxon>Pseudomonadota</taxon>
        <taxon>Gammaproteobacteria</taxon>
        <taxon>Alteromonadales</taxon>
        <taxon>Pseudoalteromonadaceae</taxon>
        <taxon>Pseudoalteromonas</taxon>
    </lineage>
</organism>
<feature type="domain" description="Cadherin" evidence="2">
    <location>
        <begin position="952"/>
        <end position="1058"/>
    </location>
</feature>
<protein>
    <recommendedName>
        <fullName evidence="6">Fibronectin type-III domain-containing protein</fullName>
    </recommendedName>
</protein>
<dbReference type="SUPFAM" id="SSF49265">
    <property type="entry name" value="Fibronectin type III"/>
    <property type="match status" value="1"/>
</dbReference>
<keyword evidence="1" id="KW-0732">Signal</keyword>